<evidence type="ECO:0000313" key="4">
    <source>
        <dbReference type="Proteomes" id="UP001646141"/>
    </source>
</evidence>
<dbReference type="InterPro" id="IPR043143">
    <property type="entry name" value="Mal/L-sulf/L-lact_DH-like_NADP"/>
</dbReference>
<dbReference type="PANTHER" id="PTHR11091:SF0">
    <property type="entry name" value="MALATE DEHYDROGENASE"/>
    <property type="match status" value="1"/>
</dbReference>
<evidence type="ECO:0000313" key="3">
    <source>
        <dbReference type="EMBL" id="MBL3690978.1"/>
    </source>
</evidence>
<dbReference type="Gene3D" id="1.10.1530.10">
    <property type="match status" value="1"/>
</dbReference>
<comment type="similarity">
    <text evidence="1">Belongs to the LDH2/MDH2 oxidoreductase family.</text>
</comment>
<dbReference type="InterPro" id="IPR036111">
    <property type="entry name" value="Mal/L-sulfo/L-lacto_DH-like_sf"/>
</dbReference>
<comment type="caution">
    <text evidence="3">The sequence shown here is derived from an EMBL/GenBank/DDBJ whole genome shotgun (WGS) entry which is preliminary data.</text>
</comment>
<evidence type="ECO:0000256" key="2">
    <source>
        <dbReference type="ARBA" id="ARBA00023002"/>
    </source>
</evidence>
<dbReference type="RefSeq" id="WP_202383148.1">
    <property type="nucleotide sequence ID" value="NZ_BAAAMA010000009.1"/>
</dbReference>
<keyword evidence="2" id="KW-0560">Oxidoreductase</keyword>
<organism evidence="3 4">
    <name type="scientific">Leucobacter chromiireducens subsp. chromiireducens</name>
    <dbReference type="NCBI Taxonomy" id="660067"/>
    <lineage>
        <taxon>Bacteria</taxon>
        <taxon>Bacillati</taxon>
        <taxon>Actinomycetota</taxon>
        <taxon>Actinomycetes</taxon>
        <taxon>Micrococcales</taxon>
        <taxon>Microbacteriaceae</taxon>
        <taxon>Leucobacter</taxon>
    </lineage>
</organism>
<keyword evidence="4" id="KW-1185">Reference proteome</keyword>
<gene>
    <name evidence="3" type="ORF">D3226_13600</name>
</gene>
<dbReference type="Pfam" id="PF02615">
    <property type="entry name" value="Ldh_2"/>
    <property type="match status" value="1"/>
</dbReference>
<dbReference type="Gene3D" id="3.30.1370.60">
    <property type="entry name" value="Hypothetical oxidoreductase yiak, domain 2"/>
    <property type="match status" value="1"/>
</dbReference>
<dbReference type="InterPro" id="IPR003767">
    <property type="entry name" value="Malate/L-lactate_DH-like"/>
</dbReference>
<reference evidence="3 4" key="1">
    <citation type="submission" date="2018-09" db="EMBL/GenBank/DDBJ databases">
        <title>Comparative genomics of Leucobacter spp.</title>
        <authorList>
            <person name="Reis A.C."/>
            <person name="Kolvenbach B.A."/>
            <person name="Corvini P.F.X."/>
            <person name="Nunes O.C."/>
        </authorList>
    </citation>
    <scope>NUCLEOTIDE SEQUENCE [LARGE SCALE GENOMIC DNA]</scope>
    <source>
        <strain evidence="3 4">L-1</strain>
    </source>
</reference>
<dbReference type="EMBL" id="QYAD01000005">
    <property type="protein sequence ID" value="MBL3690978.1"/>
    <property type="molecule type" value="Genomic_DNA"/>
</dbReference>
<dbReference type="InterPro" id="IPR043144">
    <property type="entry name" value="Mal/L-sulf/L-lact_DH-like_ah"/>
</dbReference>
<evidence type="ECO:0000256" key="1">
    <source>
        <dbReference type="ARBA" id="ARBA00006056"/>
    </source>
</evidence>
<proteinExistence type="inferred from homology"/>
<dbReference type="PANTHER" id="PTHR11091">
    <property type="entry name" value="OXIDOREDUCTASE-RELATED"/>
    <property type="match status" value="1"/>
</dbReference>
<name>A0ABS1SS49_9MICO</name>
<dbReference type="SUPFAM" id="SSF89733">
    <property type="entry name" value="L-sulfolactate dehydrogenase-like"/>
    <property type="match status" value="1"/>
</dbReference>
<protein>
    <submittedName>
        <fullName evidence="3">Uncharacterized protein</fullName>
    </submittedName>
</protein>
<accession>A0ABS1SS49</accession>
<dbReference type="Proteomes" id="UP001646141">
    <property type="component" value="Unassembled WGS sequence"/>
</dbReference>
<sequence>MATPQRAGSAGAVATNRTELSCGELRAELVAVFAPYAAAASATPADLDRAARWLVEAEVLGLGAFGLSMLVKDLARIGAPAAGVHSAPAVSAPGTAILSLDGAGVPGPLALAVAVSRAGSATATHGIGLIGLRRVGALGVLGLAARDLALEGRVALVAAQAPAIVAPWGSSQPAIGTNPIAIATPRRNSPPLVADFATAPLTLAELRARTARGERLPEGVAVDTAGDATLDPARVFAILPESLVGSLGGLLVELLAGVAVGGRETGPGAAGRGAMVLAFDPARAGGVAAADDAARLAADWVHAGGHLPARFDALGNELTLDSTARVQVESLALTALRAAADAARTSGEAPR</sequence>